<dbReference type="InterPro" id="IPR029058">
    <property type="entry name" value="AB_hydrolase_fold"/>
</dbReference>
<dbReference type="SUPFAM" id="SSF53474">
    <property type="entry name" value="alpha/beta-Hydrolases"/>
    <property type="match status" value="1"/>
</dbReference>
<dbReference type="InterPro" id="IPR002018">
    <property type="entry name" value="CarbesteraseB"/>
</dbReference>
<dbReference type="Gene3D" id="3.40.50.1820">
    <property type="entry name" value="alpha/beta hydrolase"/>
    <property type="match status" value="1"/>
</dbReference>
<organism evidence="2 3">
    <name type="scientific">Clavelina lepadiformis</name>
    <name type="common">Light-bulb sea squirt</name>
    <name type="synonym">Ascidia lepadiformis</name>
    <dbReference type="NCBI Taxonomy" id="159417"/>
    <lineage>
        <taxon>Eukaryota</taxon>
        <taxon>Metazoa</taxon>
        <taxon>Chordata</taxon>
        <taxon>Tunicata</taxon>
        <taxon>Ascidiacea</taxon>
        <taxon>Aplousobranchia</taxon>
        <taxon>Clavelinidae</taxon>
        <taxon>Clavelina</taxon>
    </lineage>
</organism>
<dbReference type="Pfam" id="PF00135">
    <property type="entry name" value="COesterase"/>
    <property type="match status" value="1"/>
</dbReference>
<evidence type="ECO:0000313" key="3">
    <source>
        <dbReference type="Proteomes" id="UP001642483"/>
    </source>
</evidence>
<accession>A0ABP0F240</accession>
<name>A0ABP0F240_CLALP</name>
<reference evidence="2 3" key="1">
    <citation type="submission" date="2024-02" db="EMBL/GenBank/DDBJ databases">
        <authorList>
            <person name="Daric V."/>
            <person name="Darras S."/>
        </authorList>
    </citation>
    <scope>NUCLEOTIDE SEQUENCE [LARGE SCALE GENOMIC DNA]</scope>
</reference>
<proteinExistence type="predicted"/>
<dbReference type="EMBL" id="CAWYQH010000001">
    <property type="protein sequence ID" value="CAK8672347.1"/>
    <property type="molecule type" value="Genomic_DNA"/>
</dbReference>
<evidence type="ECO:0000313" key="2">
    <source>
        <dbReference type="EMBL" id="CAK8672347.1"/>
    </source>
</evidence>
<dbReference type="InterPro" id="IPR050309">
    <property type="entry name" value="Type-B_Carboxylest/Lipase"/>
</dbReference>
<sequence length="556" mass="61757">MSDCPVVSTKLGKVKGQRLHKPSFGKSQVYHYTNIPFAKPPIGELRFEAPVKPNPWSEVLDGTVNPPSPIQSPNAAIFKLYRTCRASYNQSGYDMTNMSEDCLYLSVYTAQPSEHSNLPVLFWIDGGGYCTFGAASQGTTNGNILCSLHDVIVVVANYRVGVFGFLTTGKDTSYSGNMGFLDQIAALEWTRDNIREFGGDPDNVTIIGQGAGAVSVSYHVISPMSCSLFQKAVSLSGSAIIPEFPRQDTANVFNQLIKELEIEQDEDEDPDEVIRGLKNVPSGRLREVQEKLEESYMYFGPVVDGTFLPKLPSELLVAGEINPVPYVIGCTNSELCGYISMLDPDGFGEGLNEETSRNFIKGYFEIFFSNGVSEKVIDHIIAKYVNDFPKEPTKWSKIYATALADFVFIVPAVTQALSHDRCGLPTYVYQMTQQLSYNHNTAYGSVNQIKPTFCKCDHGDDILFTLGVPLCEEGLSIDVKFNEIERTFSREWMTYMVNFVTNGDPNEGLQISEVWPRYDANSQKFLAAQIPLASGSGLALDKYRLWEEIMESIDNE</sequence>
<dbReference type="PANTHER" id="PTHR11559">
    <property type="entry name" value="CARBOXYLESTERASE"/>
    <property type="match status" value="1"/>
</dbReference>
<dbReference type="Proteomes" id="UP001642483">
    <property type="component" value="Unassembled WGS sequence"/>
</dbReference>
<protein>
    <recommendedName>
        <fullName evidence="1">Carboxylesterase type B domain-containing protein</fullName>
    </recommendedName>
</protein>
<feature type="domain" description="Carboxylesterase type B" evidence="1">
    <location>
        <begin position="4"/>
        <end position="532"/>
    </location>
</feature>
<evidence type="ECO:0000259" key="1">
    <source>
        <dbReference type="Pfam" id="PF00135"/>
    </source>
</evidence>
<keyword evidence="3" id="KW-1185">Reference proteome</keyword>
<comment type="caution">
    <text evidence="2">The sequence shown here is derived from an EMBL/GenBank/DDBJ whole genome shotgun (WGS) entry which is preliminary data.</text>
</comment>
<gene>
    <name evidence="2" type="ORF">CVLEPA_LOCUS1304</name>
</gene>